<comment type="caution">
    <text evidence="4">The sequence shown here is derived from an EMBL/GenBank/DDBJ whole genome shotgun (WGS) entry which is preliminary data.</text>
</comment>
<dbReference type="PANTHER" id="PTHR43421">
    <property type="entry name" value="METALLOPROTEASE PMBA"/>
    <property type="match status" value="1"/>
</dbReference>
<dbReference type="InterPro" id="IPR045570">
    <property type="entry name" value="Metalloprtase-TldD/E_cen_dom"/>
</dbReference>
<dbReference type="InterPro" id="IPR045569">
    <property type="entry name" value="Metalloprtase-TldD/E_C"/>
</dbReference>
<feature type="domain" description="Metalloprotease TldD/E N-terminal" evidence="1">
    <location>
        <begin position="22"/>
        <end position="80"/>
    </location>
</feature>
<dbReference type="Pfam" id="PF19289">
    <property type="entry name" value="PmbA_TldD_3rd"/>
    <property type="match status" value="1"/>
</dbReference>
<evidence type="ECO:0000313" key="4">
    <source>
        <dbReference type="EMBL" id="GBF36175.1"/>
    </source>
</evidence>
<proteinExistence type="predicted"/>
<dbReference type="AlphaFoldDB" id="A0A401HPQ3"/>
<dbReference type="InterPro" id="IPR036059">
    <property type="entry name" value="TldD/PmbA_sf"/>
</dbReference>
<evidence type="ECO:0000259" key="3">
    <source>
        <dbReference type="Pfam" id="PF19290"/>
    </source>
</evidence>
<reference evidence="4 5" key="1">
    <citation type="journal article" date="2019" name="Int. J. Syst. Evol. Microbiol.">
        <title>Methanofervidicoccus abyssi gen. nov., sp. nov., a hydrogenotrophic methanogen, isolated from a hydrothermal vent chimney in the Mid-Cayman Spreading Center, the Caribbean Sea.</title>
        <authorList>
            <person name="Sakai S."/>
            <person name="Takaki Y."/>
            <person name="Miyazaki M."/>
            <person name="Ogawara M."/>
            <person name="Yanagawa K."/>
            <person name="Miyazaki J."/>
            <person name="Takai K."/>
        </authorList>
    </citation>
    <scope>NUCLEOTIDE SEQUENCE [LARGE SCALE GENOMIC DNA]</scope>
    <source>
        <strain evidence="4 5">HHB</strain>
    </source>
</reference>
<dbReference type="InterPro" id="IPR047657">
    <property type="entry name" value="PmbA"/>
</dbReference>
<evidence type="ECO:0000259" key="2">
    <source>
        <dbReference type="Pfam" id="PF19289"/>
    </source>
</evidence>
<accession>A0A401HPQ3</accession>
<feature type="domain" description="Metalloprotease TldD/E C-terminal" evidence="2">
    <location>
        <begin position="212"/>
        <end position="416"/>
    </location>
</feature>
<evidence type="ECO:0000313" key="5">
    <source>
        <dbReference type="Proteomes" id="UP000290527"/>
    </source>
</evidence>
<sequence>MLLEEYFIDKILKIGEKEGFEVDIFISRSENLNCELDGDSLDSFQEDRSFGIGVRVLKEGKVGFAYSTEEGEEVIYRAMENLVFDKYSSIPEPKGGIPNPKGLFHREILNIDEEDLLEDLKTMRDILLEGGITVTGGSVESSYLYTRVINSKGLDVEEEFTYYSASISGIKDGETAYDYLSRTYRFNVEELGEYVKDLLSLPKSIKIPYKGKILLTPRVLNSLLTYTLLPSFSAENVQRNRSILRDKIGEKVMGEHITIVDDGTLDGGLYSSKVDGEGTPRRRTVLVENGILKGYLYDIKRANKENRESTGHGVRDYDTLPTVSPSNIIITPVDMLDNYNEYLHVNELIGCHTSNPITGDFSVEISNSYIVKDGERIPVKKGMLSGNIFEILKDAIPMDDVSQRGRLISPSLMIEGRIILS</sequence>
<dbReference type="Proteomes" id="UP000290527">
    <property type="component" value="Unassembled WGS sequence"/>
</dbReference>
<dbReference type="InterPro" id="IPR002510">
    <property type="entry name" value="Metalloprtase-TldD/E_N"/>
</dbReference>
<feature type="domain" description="Metalloprotease TldD/E central" evidence="3">
    <location>
        <begin position="108"/>
        <end position="196"/>
    </location>
</feature>
<dbReference type="Pfam" id="PF01523">
    <property type="entry name" value="PmbA_TldD_1st"/>
    <property type="match status" value="1"/>
</dbReference>
<dbReference type="InterPro" id="IPR035068">
    <property type="entry name" value="TldD/PmbA_N"/>
</dbReference>
<organism evidence="4 5">
    <name type="scientific">Methanofervidicoccus abyssi</name>
    <dbReference type="NCBI Taxonomy" id="2082189"/>
    <lineage>
        <taxon>Archaea</taxon>
        <taxon>Methanobacteriati</taxon>
        <taxon>Methanobacteriota</taxon>
        <taxon>Methanomada group</taxon>
        <taxon>Methanococci</taxon>
        <taxon>Methanococcales</taxon>
        <taxon>Methanofervidicoccus</taxon>
    </lineage>
</organism>
<dbReference type="GO" id="GO:0005829">
    <property type="term" value="C:cytosol"/>
    <property type="evidence" value="ECO:0007669"/>
    <property type="project" value="TreeGrafter"/>
</dbReference>
<evidence type="ECO:0000259" key="1">
    <source>
        <dbReference type="Pfam" id="PF01523"/>
    </source>
</evidence>
<dbReference type="Pfam" id="PF19290">
    <property type="entry name" value="PmbA_TldD_2nd"/>
    <property type="match status" value="1"/>
</dbReference>
<dbReference type="GO" id="GO:0006508">
    <property type="term" value="P:proteolysis"/>
    <property type="evidence" value="ECO:0007669"/>
    <property type="project" value="InterPro"/>
</dbReference>
<dbReference type="GO" id="GO:0008237">
    <property type="term" value="F:metallopeptidase activity"/>
    <property type="evidence" value="ECO:0007669"/>
    <property type="project" value="InterPro"/>
</dbReference>
<gene>
    <name evidence="4" type="ORF">MHHB_P0400</name>
</gene>
<keyword evidence="5" id="KW-1185">Reference proteome</keyword>
<dbReference type="EMBL" id="BFAX01000002">
    <property type="protein sequence ID" value="GBF36175.1"/>
    <property type="molecule type" value="Genomic_DNA"/>
</dbReference>
<name>A0A401HPQ3_9EURY</name>
<dbReference type="PANTHER" id="PTHR43421:SF1">
    <property type="entry name" value="METALLOPROTEASE PMBA"/>
    <property type="match status" value="1"/>
</dbReference>
<dbReference type="Gene3D" id="3.30.2290.10">
    <property type="entry name" value="PmbA/TldD superfamily"/>
    <property type="match status" value="1"/>
</dbReference>
<protein>
    <submittedName>
        <fullName evidence="4">PmbA protein</fullName>
    </submittedName>
</protein>
<dbReference type="SUPFAM" id="SSF111283">
    <property type="entry name" value="Putative modulator of DNA gyrase, PmbA/TldD"/>
    <property type="match status" value="1"/>
</dbReference>